<sequence>MIDQLQLSASLELPKSHNIQSNSNHEHPTMLQLTQSQKRKKDHKTWSQSYSFTVHSINAAFYSIESARLPNFTISHHTT</sequence>
<feature type="region of interest" description="Disordered" evidence="1">
    <location>
        <begin position="1"/>
        <end position="45"/>
    </location>
</feature>
<accession>A0A0A8Z2L2</accession>
<reference evidence="2" key="1">
    <citation type="submission" date="2014-09" db="EMBL/GenBank/DDBJ databases">
        <authorList>
            <person name="Magalhaes I.L.F."/>
            <person name="Oliveira U."/>
            <person name="Santos F.R."/>
            <person name="Vidigal T.H.D.A."/>
            <person name="Brescovit A.D."/>
            <person name="Santos A.J."/>
        </authorList>
    </citation>
    <scope>NUCLEOTIDE SEQUENCE</scope>
    <source>
        <tissue evidence="2">Shoot tissue taken approximately 20 cm above the soil surface</tissue>
    </source>
</reference>
<dbReference type="EMBL" id="GBRH01264849">
    <property type="protein sequence ID" value="JAD33046.1"/>
    <property type="molecule type" value="Transcribed_RNA"/>
</dbReference>
<organism evidence="2">
    <name type="scientific">Arundo donax</name>
    <name type="common">Giant reed</name>
    <name type="synonym">Donax arundinaceus</name>
    <dbReference type="NCBI Taxonomy" id="35708"/>
    <lineage>
        <taxon>Eukaryota</taxon>
        <taxon>Viridiplantae</taxon>
        <taxon>Streptophyta</taxon>
        <taxon>Embryophyta</taxon>
        <taxon>Tracheophyta</taxon>
        <taxon>Spermatophyta</taxon>
        <taxon>Magnoliopsida</taxon>
        <taxon>Liliopsida</taxon>
        <taxon>Poales</taxon>
        <taxon>Poaceae</taxon>
        <taxon>PACMAD clade</taxon>
        <taxon>Arundinoideae</taxon>
        <taxon>Arundineae</taxon>
        <taxon>Arundo</taxon>
    </lineage>
</organism>
<reference evidence="2" key="2">
    <citation type="journal article" date="2015" name="Data Brief">
        <title>Shoot transcriptome of the giant reed, Arundo donax.</title>
        <authorList>
            <person name="Barrero R.A."/>
            <person name="Guerrero F.D."/>
            <person name="Moolhuijzen P."/>
            <person name="Goolsby J.A."/>
            <person name="Tidwell J."/>
            <person name="Bellgard S.E."/>
            <person name="Bellgard M.I."/>
        </authorList>
    </citation>
    <scope>NUCLEOTIDE SEQUENCE</scope>
    <source>
        <tissue evidence="2">Shoot tissue taken approximately 20 cm above the soil surface</tissue>
    </source>
</reference>
<evidence type="ECO:0000313" key="2">
    <source>
        <dbReference type="EMBL" id="JAD33046.1"/>
    </source>
</evidence>
<evidence type="ECO:0000256" key="1">
    <source>
        <dbReference type="SAM" id="MobiDB-lite"/>
    </source>
</evidence>
<name>A0A0A8Z2L2_ARUDO</name>
<dbReference type="AlphaFoldDB" id="A0A0A8Z2L2"/>
<protein>
    <submittedName>
        <fullName evidence="2">Uncharacterized protein</fullName>
    </submittedName>
</protein>
<proteinExistence type="predicted"/>